<dbReference type="PATRIC" id="fig|761659.10.peg.611"/>
<gene>
    <name evidence="2" type="primary">dCTP</name>
    <name evidence="2" type="ordered locus">SRM_00538</name>
</gene>
<name>D5H604_SALRM</name>
<dbReference type="GO" id="GO:0008829">
    <property type="term" value="F:dCTP deaminase activity"/>
    <property type="evidence" value="ECO:0007669"/>
    <property type="project" value="UniProtKB-EC"/>
</dbReference>
<dbReference type="Proteomes" id="UP000000933">
    <property type="component" value="Chromosome"/>
</dbReference>
<dbReference type="EMBL" id="FP565814">
    <property type="protein sequence ID" value="CBH23459.1"/>
    <property type="molecule type" value="Genomic_DNA"/>
</dbReference>
<dbReference type="EC" id="3.5.4.13" evidence="2"/>
<evidence type="ECO:0000313" key="2">
    <source>
        <dbReference type="EMBL" id="CBH23459.1"/>
    </source>
</evidence>
<feature type="region of interest" description="Disordered" evidence="1">
    <location>
        <begin position="1"/>
        <end position="26"/>
    </location>
</feature>
<dbReference type="HOGENOM" id="CLU_124463_0_0_10"/>
<sequence length="187" mass="20514">MDEDSCASEPNRDQTVEPEGAGAGLRFPQRVSTHQYRPCAMDTANALASQLDGLVHLDTQRASTGIDLTVDAVFRTTGPGQLDFGGGEFQTVPRERIGPTLDDPDDDYGWWTLEKGAYVVQYNESLRLDDGQQAVVTPLERTLRAGAHHGAFVLDEGRDPIETLLVVGRMGCRLKENCRVSRLVVLD</sequence>
<protein>
    <submittedName>
        <fullName evidence="2">Deoxycytidine triphosphate deaminase</fullName>
        <ecNumber evidence="2">3.5.4.13</ecNumber>
    </submittedName>
</protein>
<reference evidence="2 3" key="1">
    <citation type="journal article" date="2010" name="ISME J.">
        <title>Fine-scale evolution: genomic, phenotypic and ecological differentiation in two coexisting Salinibacter ruber strains.</title>
        <authorList>
            <person name="Pena A."/>
            <person name="Teeling H."/>
            <person name="Huerta-Cepas J."/>
            <person name="Santos F."/>
            <person name="Yarza P."/>
            <person name="Brito-Echeverria J."/>
            <person name="Lucio M."/>
            <person name="Schmitt-Kopplin P."/>
            <person name="Meseguer I."/>
            <person name="Schenowitz C."/>
            <person name="Dossat C."/>
            <person name="Barbe V."/>
            <person name="Dopazo J."/>
            <person name="Rossello-Mora R."/>
            <person name="Schuler M."/>
            <person name="Glockner F.O."/>
            <person name="Amann R."/>
            <person name="Gabaldon T."/>
            <person name="Anton J."/>
        </authorList>
    </citation>
    <scope>NUCLEOTIDE SEQUENCE [LARGE SCALE GENOMIC DNA]</scope>
    <source>
        <strain evidence="2 3">M8</strain>
    </source>
</reference>
<proteinExistence type="predicted"/>
<accession>D5H604</accession>
<dbReference type="KEGG" id="srm:SRM_00538"/>
<keyword evidence="2" id="KW-0378">Hydrolase</keyword>
<evidence type="ECO:0000313" key="3">
    <source>
        <dbReference type="Proteomes" id="UP000000933"/>
    </source>
</evidence>
<evidence type="ECO:0000256" key="1">
    <source>
        <dbReference type="SAM" id="MobiDB-lite"/>
    </source>
</evidence>
<reference evidence="3" key="2">
    <citation type="submission" date="2010-04" db="EMBL/GenBank/DDBJ databases">
        <title>Genome sequence of Salinibacter ruber M8.</title>
        <authorList>
            <consortium name="Genoscope"/>
        </authorList>
    </citation>
    <scope>NUCLEOTIDE SEQUENCE [LARGE SCALE GENOMIC DNA]</scope>
    <source>
        <strain evidence="3">M8</strain>
    </source>
</reference>
<organism evidence="2 3">
    <name type="scientific">Salinibacter ruber (strain M8)</name>
    <dbReference type="NCBI Taxonomy" id="761659"/>
    <lineage>
        <taxon>Bacteria</taxon>
        <taxon>Pseudomonadati</taxon>
        <taxon>Rhodothermota</taxon>
        <taxon>Rhodothermia</taxon>
        <taxon>Rhodothermales</taxon>
        <taxon>Salinibacteraceae</taxon>
        <taxon>Salinibacter</taxon>
    </lineage>
</organism>
<dbReference type="AlphaFoldDB" id="D5H604"/>